<accession>A0A078MDV6</accession>
<dbReference type="InterPro" id="IPR021333">
    <property type="entry name" value="DUF2946"/>
</dbReference>
<dbReference type="EMBL" id="LK391969">
    <property type="protein sequence ID" value="CEF26600.1"/>
    <property type="molecule type" value="Genomic_DNA"/>
</dbReference>
<evidence type="ECO:0008006" key="3">
    <source>
        <dbReference type="Google" id="ProtNLM"/>
    </source>
</evidence>
<feature type="region of interest" description="Disordered" evidence="1">
    <location>
        <begin position="96"/>
        <end position="123"/>
    </location>
</feature>
<dbReference type="PATRIC" id="fig|1461581.3.peg.1511"/>
<name>A0A078MDV6_9PSED</name>
<gene>
    <name evidence="2" type="ORF">BN1049_01533</name>
</gene>
<evidence type="ECO:0000313" key="2">
    <source>
        <dbReference type="EMBL" id="CEA04404.1"/>
    </source>
</evidence>
<reference evidence="2" key="1">
    <citation type="submission" date="2014-07" db="EMBL/GenBank/DDBJ databases">
        <authorList>
            <person name="Urmite Genomes Urmite Genomes"/>
        </authorList>
    </citation>
    <scope>NUCLEOTIDE SEQUENCE</scope>
    <source>
        <strain evidence="2">12M76_air</strain>
    </source>
</reference>
<organism evidence="2">
    <name type="scientific">Pseudomonas saudimassiliensis</name>
    <dbReference type="NCBI Taxonomy" id="1461581"/>
    <lineage>
        <taxon>Bacteria</taxon>
        <taxon>Pseudomonadati</taxon>
        <taxon>Pseudomonadota</taxon>
        <taxon>Gammaproteobacteria</taxon>
        <taxon>Pseudomonadales</taxon>
        <taxon>Pseudomonadaceae</taxon>
        <taxon>Pseudomonas</taxon>
    </lineage>
</organism>
<protein>
    <recommendedName>
        <fullName evidence="3">DUF2946 domain-containing protein</fullName>
    </recommendedName>
</protein>
<dbReference type="AlphaFoldDB" id="A0A078MDV6"/>
<dbReference type="EMBL" id="LM997413">
    <property type="protein sequence ID" value="CEA04404.1"/>
    <property type="molecule type" value="Genomic_DNA"/>
</dbReference>
<dbReference type="OrthoDB" id="6896047at2"/>
<dbReference type="Pfam" id="PF11162">
    <property type="entry name" value="DUF2946"/>
    <property type="match status" value="1"/>
</dbReference>
<dbReference type="RefSeq" id="WP_044499182.1">
    <property type="nucleotide sequence ID" value="NZ_LK391969.1"/>
</dbReference>
<sequence>MSIWLGLFAMLMIHAGPLYSAWQMERLPAQPEAHLQHGQGATDASAQPHHGMLSTDEPAWLAALALCGYCDLLTLNPPLNLSLDLVLPRHGPARFAPLPDAPWREDPRPSTNQARAPPRYFPS</sequence>
<feature type="region of interest" description="Disordered" evidence="1">
    <location>
        <begin position="32"/>
        <end position="51"/>
    </location>
</feature>
<evidence type="ECO:0000256" key="1">
    <source>
        <dbReference type="SAM" id="MobiDB-lite"/>
    </source>
</evidence>
<proteinExistence type="predicted"/>